<accession>A0A6V7NW71</accession>
<dbReference type="AlphaFoldDB" id="A0A6V7NW71"/>
<evidence type="ECO:0000313" key="2">
    <source>
        <dbReference type="EMBL" id="CAD1822815.1"/>
    </source>
</evidence>
<evidence type="ECO:0000256" key="1">
    <source>
        <dbReference type="SAM" id="MobiDB-lite"/>
    </source>
</evidence>
<name>A0A6V7NW71_ANACO</name>
<dbReference type="EMBL" id="LR862142">
    <property type="protein sequence ID" value="CAD1822815.1"/>
    <property type="molecule type" value="Genomic_DNA"/>
</dbReference>
<feature type="compositionally biased region" description="Low complexity" evidence="1">
    <location>
        <begin position="71"/>
        <end position="84"/>
    </location>
</feature>
<organism evidence="2">
    <name type="scientific">Ananas comosus var. bracteatus</name>
    <name type="common">red pineapple</name>
    <dbReference type="NCBI Taxonomy" id="296719"/>
    <lineage>
        <taxon>Eukaryota</taxon>
        <taxon>Viridiplantae</taxon>
        <taxon>Streptophyta</taxon>
        <taxon>Embryophyta</taxon>
        <taxon>Tracheophyta</taxon>
        <taxon>Spermatophyta</taxon>
        <taxon>Magnoliopsida</taxon>
        <taxon>Liliopsida</taxon>
        <taxon>Poales</taxon>
        <taxon>Bromeliaceae</taxon>
        <taxon>Bromelioideae</taxon>
        <taxon>Ananas</taxon>
    </lineage>
</organism>
<gene>
    <name evidence="2" type="ORF">CB5_LOCUS6026</name>
</gene>
<proteinExistence type="predicted"/>
<evidence type="ECO:0008006" key="3">
    <source>
        <dbReference type="Google" id="ProtNLM"/>
    </source>
</evidence>
<feature type="region of interest" description="Disordered" evidence="1">
    <location>
        <begin position="1"/>
        <end position="84"/>
    </location>
</feature>
<protein>
    <recommendedName>
        <fullName evidence="3">Retrotransposon gag domain-containing protein</fullName>
    </recommendedName>
</protein>
<sequence>MYRRRGRPPTRDRAAPPEMPEQAGLSAPPDLREQLAALTEATRQQGAFLQRMCETLAPPQSTAPRVPEQSTLPPTTPVAAPAAAVPQPMTVPTAPVTPSGDTSQMSEAEQERMTERLARFRRFDPPTYDGSCTKPWVVEGRVSAMEKLFDDLFIPEREQREQKFEEDMKKLQQGERVVQEYIREFTRLLNCVPFAARDEAHRVYLFE</sequence>
<reference evidence="2" key="1">
    <citation type="submission" date="2020-07" db="EMBL/GenBank/DDBJ databases">
        <authorList>
            <person name="Lin J."/>
        </authorList>
    </citation>
    <scope>NUCLEOTIDE SEQUENCE</scope>
</reference>